<dbReference type="PROSITE" id="PS01124">
    <property type="entry name" value="HTH_ARAC_FAMILY_2"/>
    <property type="match status" value="1"/>
</dbReference>
<dbReference type="InterPro" id="IPR020449">
    <property type="entry name" value="Tscrpt_reg_AraC-type_HTH"/>
</dbReference>
<evidence type="ECO:0000313" key="5">
    <source>
        <dbReference type="EMBL" id="TVY07562.1"/>
    </source>
</evidence>
<evidence type="ECO:0000256" key="1">
    <source>
        <dbReference type="ARBA" id="ARBA00023015"/>
    </source>
</evidence>
<comment type="caution">
    <text evidence="5">The sequence shown here is derived from an EMBL/GenBank/DDBJ whole genome shotgun (WGS) entry which is preliminary data.</text>
</comment>
<protein>
    <submittedName>
        <fullName evidence="5">Helix-turn-helix transcriptional regulator</fullName>
    </submittedName>
</protein>
<dbReference type="PRINTS" id="PR00032">
    <property type="entry name" value="HTHARAC"/>
</dbReference>
<dbReference type="SUPFAM" id="SSF46689">
    <property type="entry name" value="Homeodomain-like"/>
    <property type="match status" value="1"/>
</dbReference>
<dbReference type="EMBL" id="VNJI01000035">
    <property type="protein sequence ID" value="TVY07562.1"/>
    <property type="molecule type" value="Genomic_DNA"/>
</dbReference>
<dbReference type="GO" id="GO:0043565">
    <property type="term" value="F:sequence-specific DNA binding"/>
    <property type="evidence" value="ECO:0007669"/>
    <property type="project" value="InterPro"/>
</dbReference>
<keyword evidence="2" id="KW-0238">DNA-binding</keyword>
<dbReference type="Proteomes" id="UP000317036">
    <property type="component" value="Unassembled WGS sequence"/>
</dbReference>
<dbReference type="InterPro" id="IPR018060">
    <property type="entry name" value="HTH_AraC"/>
</dbReference>
<keyword evidence="3" id="KW-0804">Transcription</keyword>
<reference evidence="5 6" key="1">
    <citation type="submission" date="2019-07" db="EMBL/GenBank/DDBJ databases">
        <authorList>
            <person name="Kim J."/>
        </authorList>
    </citation>
    <scope>NUCLEOTIDE SEQUENCE [LARGE SCALE GENOMIC DNA]</scope>
    <source>
        <strain evidence="5 6">JC52</strain>
    </source>
</reference>
<dbReference type="Pfam" id="PF12833">
    <property type="entry name" value="HTH_18"/>
    <property type="match status" value="1"/>
</dbReference>
<dbReference type="Gene3D" id="1.10.10.60">
    <property type="entry name" value="Homeodomain-like"/>
    <property type="match status" value="1"/>
</dbReference>
<dbReference type="RefSeq" id="WP_144851574.1">
    <property type="nucleotide sequence ID" value="NZ_VNJI01000035.1"/>
</dbReference>
<dbReference type="PANTHER" id="PTHR43280:SF2">
    <property type="entry name" value="HTH-TYPE TRANSCRIPTIONAL REGULATOR EXSA"/>
    <property type="match status" value="1"/>
</dbReference>
<dbReference type="SMART" id="SM00342">
    <property type="entry name" value="HTH_ARAC"/>
    <property type="match status" value="1"/>
</dbReference>
<keyword evidence="1" id="KW-0805">Transcription regulation</keyword>
<feature type="domain" description="HTH araC/xylS-type" evidence="4">
    <location>
        <begin position="1"/>
        <end position="63"/>
    </location>
</feature>
<evidence type="ECO:0000259" key="4">
    <source>
        <dbReference type="PROSITE" id="PS01124"/>
    </source>
</evidence>
<evidence type="ECO:0000256" key="3">
    <source>
        <dbReference type="ARBA" id="ARBA00023163"/>
    </source>
</evidence>
<dbReference type="GO" id="GO:0003700">
    <property type="term" value="F:DNA-binding transcription factor activity"/>
    <property type="evidence" value="ECO:0007669"/>
    <property type="project" value="InterPro"/>
</dbReference>
<dbReference type="OrthoDB" id="159632at2"/>
<gene>
    <name evidence="5" type="ORF">FPZ49_23420</name>
</gene>
<accession>A0A559K609</accession>
<organism evidence="5 6">
    <name type="scientific">Paenibacillus cremeus</name>
    <dbReference type="NCBI Taxonomy" id="2163881"/>
    <lineage>
        <taxon>Bacteria</taxon>
        <taxon>Bacillati</taxon>
        <taxon>Bacillota</taxon>
        <taxon>Bacilli</taxon>
        <taxon>Bacillales</taxon>
        <taxon>Paenibacillaceae</taxon>
        <taxon>Paenibacillus</taxon>
    </lineage>
</organism>
<proteinExistence type="predicted"/>
<dbReference type="PANTHER" id="PTHR43280">
    <property type="entry name" value="ARAC-FAMILY TRANSCRIPTIONAL REGULATOR"/>
    <property type="match status" value="1"/>
</dbReference>
<keyword evidence="6" id="KW-1185">Reference proteome</keyword>
<evidence type="ECO:0000256" key="2">
    <source>
        <dbReference type="ARBA" id="ARBA00023125"/>
    </source>
</evidence>
<dbReference type="AlphaFoldDB" id="A0A559K609"/>
<evidence type="ECO:0000313" key="6">
    <source>
        <dbReference type="Proteomes" id="UP000317036"/>
    </source>
</evidence>
<sequence>METGVSFGDYILKCRMEKAIKLLQENKLKVYHIAGMLGYQSSHYFIKVFKKYYGLTPQEFKNRLIATPITS</sequence>
<name>A0A559K609_9BACL</name>
<dbReference type="InterPro" id="IPR009057">
    <property type="entry name" value="Homeodomain-like_sf"/>
</dbReference>